<evidence type="ECO:0000256" key="5">
    <source>
        <dbReference type="ARBA" id="ARBA00023274"/>
    </source>
</evidence>
<comment type="subunit">
    <text evidence="7">Part of the 30S ribosomal subunit. Contacts proteins S5 and S12.</text>
</comment>
<dbReference type="FunFam" id="3.30.1370.30:FF:000002">
    <property type="entry name" value="30S ribosomal protein S8"/>
    <property type="match status" value="1"/>
</dbReference>
<dbReference type="GO" id="GO:0005737">
    <property type="term" value="C:cytoplasm"/>
    <property type="evidence" value="ECO:0007669"/>
    <property type="project" value="UniProtKB-ARBA"/>
</dbReference>
<dbReference type="GO" id="GO:0003735">
    <property type="term" value="F:structural constituent of ribosome"/>
    <property type="evidence" value="ECO:0007669"/>
    <property type="project" value="InterPro"/>
</dbReference>
<dbReference type="NCBIfam" id="NF001109">
    <property type="entry name" value="PRK00136.1"/>
    <property type="match status" value="1"/>
</dbReference>
<evidence type="ECO:0000313" key="10">
    <source>
        <dbReference type="Proteomes" id="UP000177088"/>
    </source>
</evidence>
<dbReference type="Proteomes" id="UP000177088">
    <property type="component" value="Unassembled WGS sequence"/>
</dbReference>
<dbReference type="GO" id="GO:0019843">
    <property type="term" value="F:rRNA binding"/>
    <property type="evidence" value="ECO:0007669"/>
    <property type="project" value="UniProtKB-UniRule"/>
</dbReference>
<evidence type="ECO:0000256" key="3">
    <source>
        <dbReference type="ARBA" id="ARBA00022884"/>
    </source>
</evidence>
<dbReference type="Gene3D" id="3.30.1490.10">
    <property type="match status" value="1"/>
</dbReference>
<dbReference type="EMBL" id="MGEA01000094">
    <property type="protein sequence ID" value="OGL72495.1"/>
    <property type="molecule type" value="Genomic_DNA"/>
</dbReference>
<keyword evidence="5 7" id="KW-0687">Ribonucleoprotein</keyword>
<evidence type="ECO:0000313" key="9">
    <source>
        <dbReference type="EMBL" id="OGL72495.1"/>
    </source>
</evidence>
<proteinExistence type="inferred from homology"/>
<protein>
    <recommendedName>
        <fullName evidence="6 7">Small ribosomal subunit protein uS8</fullName>
    </recommendedName>
</protein>
<evidence type="ECO:0000256" key="1">
    <source>
        <dbReference type="ARBA" id="ARBA00006471"/>
    </source>
</evidence>
<evidence type="ECO:0000256" key="7">
    <source>
        <dbReference type="HAMAP-Rule" id="MF_01302"/>
    </source>
</evidence>
<keyword evidence="4 7" id="KW-0689">Ribosomal protein</keyword>
<comment type="similarity">
    <text evidence="1 7 8">Belongs to the universal ribosomal protein uS8 family.</text>
</comment>
<dbReference type="AlphaFoldDB" id="A0A1F7U2J7"/>
<dbReference type="FunFam" id="3.30.1490.10:FF:000001">
    <property type="entry name" value="30S ribosomal protein S8"/>
    <property type="match status" value="1"/>
</dbReference>
<dbReference type="GO" id="GO:0006412">
    <property type="term" value="P:translation"/>
    <property type="evidence" value="ECO:0007669"/>
    <property type="project" value="UniProtKB-UniRule"/>
</dbReference>
<dbReference type="InterPro" id="IPR035987">
    <property type="entry name" value="Ribosomal_uS8_sf"/>
</dbReference>
<evidence type="ECO:0000256" key="2">
    <source>
        <dbReference type="ARBA" id="ARBA00022730"/>
    </source>
</evidence>
<keyword evidence="2 7" id="KW-0699">rRNA-binding</keyword>
<dbReference type="PROSITE" id="PS00053">
    <property type="entry name" value="RIBOSOMAL_S8"/>
    <property type="match status" value="1"/>
</dbReference>
<dbReference type="InterPro" id="IPR047863">
    <property type="entry name" value="Ribosomal_uS8_CS"/>
</dbReference>
<sequence>MITDPISDMLTRIRNASMVRKTEVMAPFSKVKLAIAGILAAEGYVQSVEREADGQGQIRIKLKYDKNESAIRHIRRVSKPGGRAYAGYADLPRVLSDRGIAIVSTSQGIMTNKDARKRKLGGEVLCEIY</sequence>
<dbReference type="Pfam" id="PF00410">
    <property type="entry name" value="Ribosomal_S8"/>
    <property type="match status" value="1"/>
</dbReference>
<name>A0A1F7U2J7_9BACT</name>
<evidence type="ECO:0000256" key="6">
    <source>
        <dbReference type="ARBA" id="ARBA00035258"/>
    </source>
</evidence>
<gene>
    <name evidence="7" type="primary">rpsH</name>
    <name evidence="9" type="ORF">A3C96_01165</name>
</gene>
<keyword evidence="3 7" id="KW-0694">RNA-binding</keyword>
<comment type="function">
    <text evidence="7">One of the primary rRNA binding proteins, it binds directly to 16S rRNA central domain where it helps coordinate assembly of the platform of the 30S subunit.</text>
</comment>
<evidence type="ECO:0000256" key="4">
    <source>
        <dbReference type="ARBA" id="ARBA00022980"/>
    </source>
</evidence>
<dbReference type="Gene3D" id="3.30.1370.30">
    <property type="match status" value="1"/>
</dbReference>
<evidence type="ECO:0000256" key="8">
    <source>
        <dbReference type="RuleBase" id="RU003660"/>
    </source>
</evidence>
<reference evidence="9 10" key="1">
    <citation type="journal article" date="2016" name="Nat. Commun.">
        <title>Thousands of microbial genomes shed light on interconnected biogeochemical processes in an aquifer system.</title>
        <authorList>
            <person name="Anantharaman K."/>
            <person name="Brown C.T."/>
            <person name="Hug L.A."/>
            <person name="Sharon I."/>
            <person name="Castelle C.J."/>
            <person name="Probst A.J."/>
            <person name="Thomas B.C."/>
            <person name="Singh A."/>
            <person name="Wilkins M.J."/>
            <person name="Karaoz U."/>
            <person name="Brodie E.L."/>
            <person name="Williams K.H."/>
            <person name="Hubbard S.S."/>
            <person name="Banfield J.F."/>
        </authorList>
    </citation>
    <scope>NUCLEOTIDE SEQUENCE [LARGE SCALE GENOMIC DNA]</scope>
</reference>
<dbReference type="SUPFAM" id="SSF56047">
    <property type="entry name" value="Ribosomal protein S8"/>
    <property type="match status" value="1"/>
</dbReference>
<comment type="caution">
    <text evidence="9">The sequence shown here is derived from an EMBL/GenBank/DDBJ whole genome shotgun (WGS) entry which is preliminary data.</text>
</comment>
<organism evidence="9 10">
    <name type="scientific">Candidatus Uhrbacteria bacterium RIFCSPHIGHO2_02_FULL_60_10</name>
    <dbReference type="NCBI Taxonomy" id="1802392"/>
    <lineage>
        <taxon>Bacteria</taxon>
        <taxon>Candidatus Uhriibacteriota</taxon>
    </lineage>
</organism>
<dbReference type="InterPro" id="IPR000630">
    <property type="entry name" value="Ribosomal_uS8"/>
</dbReference>
<dbReference type="GO" id="GO:1990904">
    <property type="term" value="C:ribonucleoprotein complex"/>
    <property type="evidence" value="ECO:0007669"/>
    <property type="project" value="UniProtKB-KW"/>
</dbReference>
<dbReference type="HAMAP" id="MF_01302_B">
    <property type="entry name" value="Ribosomal_uS8_B"/>
    <property type="match status" value="1"/>
</dbReference>
<accession>A0A1F7U2J7</accession>
<dbReference type="PANTHER" id="PTHR11758">
    <property type="entry name" value="40S RIBOSOMAL PROTEIN S15A"/>
    <property type="match status" value="1"/>
</dbReference>
<dbReference type="GO" id="GO:0005840">
    <property type="term" value="C:ribosome"/>
    <property type="evidence" value="ECO:0007669"/>
    <property type="project" value="UniProtKB-KW"/>
</dbReference>